<gene>
    <name evidence="1" type="ORF">SAMN02745941_03956</name>
</gene>
<reference evidence="1 2" key="1">
    <citation type="submission" date="2016-11" db="EMBL/GenBank/DDBJ databases">
        <authorList>
            <person name="Jaros S."/>
            <person name="Januszkiewicz K."/>
            <person name="Wedrychowicz H."/>
        </authorList>
    </citation>
    <scope>NUCLEOTIDE SEQUENCE [LARGE SCALE GENOMIC DNA]</scope>
    <source>
        <strain evidence="1 2">DSM 6191</strain>
    </source>
</reference>
<accession>A0A1M6BVE0</accession>
<protein>
    <submittedName>
        <fullName evidence="1">Glycerol uptake operon antiterminator</fullName>
    </submittedName>
</protein>
<dbReference type="Gene3D" id="3.20.20.70">
    <property type="entry name" value="Aldolase class I"/>
    <property type="match status" value="1"/>
</dbReference>
<dbReference type="GO" id="GO:0006355">
    <property type="term" value="P:regulation of DNA-templated transcription"/>
    <property type="evidence" value="ECO:0007669"/>
    <property type="project" value="InterPro"/>
</dbReference>
<dbReference type="SUPFAM" id="SSF110391">
    <property type="entry name" value="GlpP-like"/>
    <property type="match status" value="1"/>
</dbReference>
<dbReference type="AlphaFoldDB" id="A0A1M6BVE0"/>
<dbReference type="Pfam" id="PF04309">
    <property type="entry name" value="G3P_antiterm"/>
    <property type="match status" value="1"/>
</dbReference>
<name>A0A1M6BVE0_9CLOT</name>
<dbReference type="PANTHER" id="PTHR35787">
    <property type="entry name" value="GLYCEROL UPTAKE OPERON ANTITERMINATOR REGULATORY PROTEIN"/>
    <property type="match status" value="1"/>
</dbReference>
<sequence length="189" mass="20825">MNNLGEILIENPVVAAIRNEEDLDKVIESDVKIVFVLFGSIVNISQICRQLKEHNKIVFVHIDLVEGLKGDSKGIEYVKKIAEPYGIISTKPTNIKYAKNLGLNTIQRIFIIDSLSLETGIKNIKTVQPDAVEVMPGVASKIIKSMEKKIHLPIIAGGLIQTKKDIIESIGAGAVAVSTTKRNLWELNE</sequence>
<proteinExistence type="predicted"/>
<dbReference type="PANTHER" id="PTHR35787:SF1">
    <property type="entry name" value="GLYCEROL UPTAKE OPERON ANTITERMINATOR REGULATORY PROTEIN"/>
    <property type="match status" value="1"/>
</dbReference>
<organism evidence="1 2">
    <name type="scientific">Clostridium intestinale DSM 6191</name>
    <dbReference type="NCBI Taxonomy" id="1121320"/>
    <lineage>
        <taxon>Bacteria</taxon>
        <taxon>Bacillati</taxon>
        <taxon>Bacillota</taxon>
        <taxon>Clostridia</taxon>
        <taxon>Eubacteriales</taxon>
        <taxon>Clostridiaceae</taxon>
        <taxon>Clostridium</taxon>
    </lineage>
</organism>
<dbReference type="GO" id="GO:0006071">
    <property type="term" value="P:glycerol metabolic process"/>
    <property type="evidence" value="ECO:0007669"/>
    <property type="project" value="InterPro"/>
</dbReference>
<dbReference type="Proteomes" id="UP000184241">
    <property type="component" value="Unassembled WGS sequence"/>
</dbReference>
<evidence type="ECO:0000313" key="2">
    <source>
        <dbReference type="Proteomes" id="UP000184241"/>
    </source>
</evidence>
<dbReference type="InterPro" id="IPR006699">
    <property type="entry name" value="GlpP"/>
</dbReference>
<dbReference type="RefSeq" id="WP_073022299.1">
    <property type="nucleotide sequence ID" value="NZ_FQXU01000015.1"/>
</dbReference>
<dbReference type="EMBL" id="FQXU01000015">
    <property type="protein sequence ID" value="SHI52709.1"/>
    <property type="molecule type" value="Genomic_DNA"/>
</dbReference>
<evidence type="ECO:0000313" key="1">
    <source>
        <dbReference type="EMBL" id="SHI52709.1"/>
    </source>
</evidence>
<dbReference type="InterPro" id="IPR013785">
    <property type="entry name" value="Aldolase_TIM"/>
</dbReference>
<dbReference type="PIRSF" id="PIRSF016897">
    <property type="entry name" value="GlpP"/>
    <property type="match status" value="1"/>
</dbReference>